<sequence>MISLLPIVKGYSLTLGLIVAIGAQNAMLISQSIRNQHQWLMAAICMVIDITLISAGVFGFGVVIEQAPEMVTYFKYGGAAFLAWYGYRAFCDSRKEQTLESSKTVVTGRRTIILMTLAVSLLNPHVYLDTVVLIGSVGAQMPGTDQFAFAFGASMASITWFVSLCILGKALQPLFEKPIAWKILYTIVALMMWAIALSLLLM</sequence>
<evidence type="ECO:0000256" key="6">
    <source>
        <dbReference type="SAM" id="Phobius"/>
    </source>
</evidence>
<comment type="subcellular location">
    <subcellularLocation>
        <location evidence="1">Cell membrane</location>
        <topology evidence="1">Multi-pass membrane protein</topology>
    </subcellularLocation>
</comment>
<gene>
    <name evidence="7" type="ORF">NBRC116591_17710</name>
</gene>
<feature type="transmembrane region" description="Helical" evidence="6">
    <location>
        <begin position="179"/>
        <end position="201"/>
    </location>
</feature>
<feature type="transmembrane region" description="Helical" evidence="6">
    <location>
        <begin position="70"/>
        <end position="90"/>
    </location>
</feature>
<dbReference type="Pfam" id="PF01810">
    <property type="entry name" value="LysE"/>
    <property type="match status" value="1"/>
</dbReference>
<dbReference type="PANTHER" id="PTHR30086">
    <property type="entry name" value="ARGININE EXPORTER PROTEIN ARGO"/>
    <property type="match status" value="1"/>
</dbReference>
<keyword evidence="5 6" id="KW-0472">Membrane</keyword>
<accession>A0ABQ0A8I6</accession>
<comment type="caution">
    <text evidence="7">The sequence shown here is derived from an EMBL/GenBank/DDBJ whole genome shotgun (WGS) entry which is preliminary data.</text>
</comment>
<evidence type="ECO:0000256" key="4">
    <source>
        <dbReference type="ARBA" id="ARBA00022989"/>
    </source>
</evidence>
<dbReference type="RefSeq" id="WP_233090782.1">
    <property type="nucleotide sequence ID" value="NZ_BAABWN010000005.1"/>
</dbReference>
<evidence type="ECO:0000313" key="8">
    <source>
        <dbReference type="Proteomes" id="UP001465153"/>
    </source>
</evidence>
<feature type="transmembrane region" description="Helical" evidence="6">
    <location>
        <begin position="6"/>
        <end position="27"/>
    </location>
</feature>
<keyword evidence="8" id="KW-1185">Reference proteome</keyword>
<evidence type="ECO:0000256" key="5">
    <source>
        <dbReference type="ARBA" id="ARBA00023136"/>
    </source>
</evidence>
<reference evidence="7 8" key="1">
    <citation type="submission" date="2024-04" db="EMBL/GenBank/DDBJ databases">
        <title>Draft genome sequence of Sessilibacter corallicola NBRC 116591.</title>
        <authorList>
            <person name="Miyakawa T."/>
            <person name="Kusuya Y."/>
            <person name="Miura T."/>
        </authorList>
    </citation>
    <scope>NUCLEOTIDE SEQUENCE [LARGE SCALE GENOMIC DNA]</scope>
    <source>
        <strain evidence="7 8">KU-00831-HH</strain>
    </source>
</reference>
<keyword evidence="3 6" id="KW-0812">Transmembrane</keyword>
<dbReference type="Proteomes" id="UP001465153">
    <property type="component" value="Unassembled WGS sequence"/>
</dbReference>
<dbReference type="EMBL" id="BAABWN010000005">
    <property type="protein sequence ID" value="GAA6167960.1"/>
    <property type="molecule type" value="Genomic_DNA"/>
</dbReference>
<organism evidence="7 8">
    <name type="scientific">Sessilibacter corallicola</name>
    <dbReference type="NCBI Taxonomy" id="2904075"/>
    <lineage>
        <taxon>Bacteria</taxon>
        <taxon>Pseudomonadati</taxon>
        <taxon>Pseudomonadota</taxon>
        <taxon>Gammaproteobacteria</taxon>
        <taxon>Cellvibrionales</taxon>
        <taxon>Cellvibrionaceae</taxon>
        <taxon>Sessilibacter</taxon>
    </lineage>
</organism>
<feature type="transmembrane region" description="Helical" evidence="6">
    <location>
        <begin position="111"/>
        <end position="127"/>
    </location>
</feature>
<proteinExistence type="predicted"/>
<evidence type="ECO:0000256" key="2">
    <source>
        <dbReference type="ARBA" id="ARBA00022475"/>
    </source>
</evidence>
<evidence type="ECO:0000313" key="7">
    <source>
        <dbReference type="EMBL" id="GAA6167960.1"/>
    </source>
</evidence>
<feature type="transmembrane region" description="Helical" evidence="6">
    <location>
        <begin position="147"/>
        <end position="167"/>
    </location>
</feature>
<feature type="transmembrane region" description="Helical" evidence="6">
    <location>
        <begin position="39"/>
        <end position="64"/>
    </location>
</feature>
<evidence type="ECO:0000256" key="1">
    <source>
        <dbReference type="ARBA" id="ARBA00004651"/>
    </source>
</evidence>
<keyword evidence="2" id="KW-1003">Cell membrane</keyword>
<protein>
    <submittedName>
        <fullName evidence="7">LysE/ArgO family amino acid transporter</fullName>
    </submittedName>
</protein>
<evidence type="ECO:0000256" key="3">
    <source>
        <dbReference type="ARBA" id="ARBA00022692"/>
    </source>
</evidence>
<dbReference type="InterPro" id="IPR001123">
    <property type="entry name" value="LeuE-type"/>
</dbReference>
<name>A0ABQ0A8I6_9GAMM</name>
<dbReference type="PANTHER" id="PTHR30086:SF20">
    <property type="entry name" value="ARGININE EXPORTER PROTEIN ARGO-RELATED"/>
    <property type="match status" value="1"/>
</dbReference>
<keyword evidence="4 6" id="KW-1133">Transmembrane helix</keyword>